<dbReference type="Gene3D" id="1.20.120.450">
    <property type="entry name" value="dinb family like domain"/>
    <property type="match status" value="1"/>
</dbReference>
<evidence type="ECO:0000313" key="2">
    <source>
        <dbReference type="EMBL" id="MBB6571535.1"/>
    </source>
</evidence>
<evidence type="ECO:0000259" key="1">
    <source>
        <dbReference type="Pfam" id="PF12867"/>
    </source>
</evidence>
<dbReference type="RefSeq" id="WP_171677438.1">
    <property type="nucleotide sequence ID" value="NZ_BAAAGT010000016.1"/>
</dbReference>
<dbReference type="InterPro" id="IPR034660">
    <property type="entry name" value="DinB/YfiT-like"/>
</dbReference>
<sequence length="244" mass="27995">MGANFVGRDLRGSVVEDVDFRDSRFERVGFGGSVFRSVLFEGVRIEGEIEGLRVNGVEVAPLVEAELDRRYPERLELRPTDAEGFRVAWDVVERIWATTIERVRELPAERLHVRVDGEWSFIQTLRHLVYATDTWMSRAILGDPEPWDALDLPFDGCPPHPSLPWDLDVQPSLDEVLALRADRMGRVRRYVDALTDDGLNSETTPVDGPSWPPAAAYPIRECLETILNEEWWHRRYAERDLELG</sequence>
<dbReference type="AlphaFoldDB" id="A0A7Y4L4E1"/>
<reference evidence="2 5" key="2">
    <citation type="submission" date="2020-08" db="EMBL/GenBank/DDBJ databases">
        <title>Sequencing the genomes of 1000 actinobacteria strains.</title>
        <authorList>
            <person name="Klenk H.-P."/>
        </authorList>
    </citation>
    <scope>NUCLEOTIDE SEQUENCE [LARGE SCALE GENOMIC DNA]</scope>
    <source>
        <strain evidence="2 5">DSM 15626</strain>
    </source>
</reference>
<dbReference type="EMBL" id="JABJRC010000008">
    <property type="protein sequence ID" value="NOL44184.1"/>
    <property type="molecule type" value="Genomic_DNA"/>
</dbReference>
<dbReference type="InterPro" id="IPR024775">
    <property type="entry name" value="DinB-like"/>
</dbReference>
<dbReference type="SUPFAM" id="SSF109854">
    <property type="entry name" value="DinB/YfiT-like putative metalloenzymes"/>
    <property type="match status" value="1"/>
</dbReference>
<proteinExistence type="predicted"/>
<comment type="caution">
    <text evidence="3">The sequence shown here is derived from an EMBL/GenBank/DDBJ whole genome shotgun (WGS) entry which is preliminary data.</text>
</comment>
<accession>A0A7Y4L4E1</accession>
<dbReference type="Proteomes" id="UP000534306">
    <property type="component" value="Unassembled WGS sequence"/>
</dbReference>
<evidence type="ECO:0000313" key="3">
    <source>
        <dbReference type="EMBL" id="NOL44184.1"/>
    </source>
</evidence>
<evidence type="ECO:0000313" key="4">
    <source>
        <dbReference type="Proteomes" id="UP000534306"/>
    </source>
</evidence>
<name>A0A7Y4L4E1_9ACTN</name>
<dbReference type="Proteomes" id="UP000553957">
    <property type="component" value="Unassembled WGS sequence"/>
</dbReference>
<protein>
    <submittedName>
        <fullName evidence="3">DinB family protein</fullName>
    </submittedName>
</protein>
<dbReference type="EMBL" id="JACHKF010000001">
    <property type="protein sequence ID" value="MBB6571535.1"/>
    <property type="molecule type" value="Genomic_DNA"/>
</dbReference>
<evidence type="ECO:0000313" key="5">
    <source>
        <dbReference type="Proteomes" id="UP000553957"/>
    </source>
</evidence>
<dbReference type="Pfam" id="PF12867">
    <property type="entry name" value="DinB_2"/>
    <property type="match status" value="1"/>
</dbReference>
<gene>
    <name evidence="2" type="ORF">HNR71_007172</name>
    <name evidence="3" type="ORF">HPO96_28445</name>
</gene>
<feature type="domain" description="DinB-like" evidence="1">
    <location>
        <begin position="93"/>
        <end position="236"/>
    </location>
</feature>
<organism evidence="3 4">
    <name type="scientific">Kribbella sandramycini</name>
    <dbReference type="NCBI Taxonomy" id="60450"/>
    <lineage>
        <taxon>Bacteria</taxon>
        <taxon>Bacillati</taxon>
        <taxon>Actinomycetota</taxon>
        <taxon>Actinomycetes</taxon>
        <taxon>Propionibacteriales</taxon>
        <taxon>Kribbellaceae</taxon>
        <taxon>Kribbella</taxon>
    </lineage>
</organism>
<reference evidence="3 4" key="1">
    <citation type="submission" date="2020-05" db="EMBL/GenBank/DDBJ databases">
        <title>Genome sequence of Kribbella sandramycini ATCC 39419.</title>
        <authorList>
            <person name="Maclea K.S."/>
            <person name="Fair J.L."/>
        </authorList>
    </citation>
    <scope>NUCLEOTIDE SEQUENCE [LARGE SCALE GENOMIC DNA]</scope>
    <source>
        <strain evidence="3 4">ATCC 39419</strain>
    </source>
</reference>
<keyword evidence="4" id="KW-1185">Reference proteome</keyword>
<dbReference type="SUPFAM" id="SSF141571">
    <property type="entry name" value="Pentapeptide repeat-like"/>
    <property type="match status" value="1"/>
</dbReference>